<name>A0A9W8SBZ3_9HYPO</name>
<comment type="caution">
    <text evidence="7">The sequence shown here is derived from an EMBL/GenBank/DDBJ whole genome shotgun (WGS) entry which is preliminary data.</text>
</comment>
<evidence type="ECO:0000256" key="2">
    <source>
        <dbReference type="ARBA" id="ARBA00022771"/>
    </source>
</evidence>
<reference evidence="7" key="1">
    <citation type="submission" date="2022-09" db="EMBL/GenBank/DDBJ databases">
        <title>Fusarium specimens isolated from Avocado Roots.</title>
        <authorList>
            <person name="Stajich J."/>
            <person name="Roper C."/>
            <person name="Heimlech-Rivalta G."/>
        </authorList>
    </citation>
    <scope>NUCLEOTIDE SEQUENCE</scope>
    <source>
        <strain evidence="7">CF00136</strain>
    </source>
</reference>
<evidence type="ECO:0000256" key="4">
    <source>
        <dbReference type="PROSITE-ProRule" id="PRU00175"/>
    </source>
</evidence>
<evidence type="ECO:0000256" key="1">
    <source>
        <dbReference type="ARBA" id="ARBA00022723"/>
    </source>
</evidence>
<evidence type="ECO:0000256" key="5">
    <source>
        <dbReference type="SAM" id="MobiDB-lite"/>
    </source>
</evidence>
<keyword evidence="2 4" id="KW-0863">Zinc-finger</keyword>
<protein>
    <recommendedName>
        <fullName evidence="6">RING-type domain-containing protein</fullName>
    </recommendedName>
</protein>
<keyword evidence="3" id="KW-0862">Zinc</keyword>
<dbReference type="Pfam" id="PF13445">
    <property type="entry name" value="zf-RING_UBOX"/>
    <property type="match status" value="1"/>
</dbReference>
<dbReference type="InterPro" id="IPR001841">
    <property type="entry name" value="Znf_RING"/>
</dbReference>
<dbReference type="CDD" id="cd16449">
    <property type="entry name" value="RING-HC"/>
    <property type="match status" value="1"/>
</dbReference>
<evidence type="ECO:0000259" key="6">
    <source>
        <dbReference type="PROSITE" id="PS50089"/>
    </source>
</evidence>
<feature type="domain" description="RING-type" evidence="6">
    <location>
        <begin position="76"/>
        <end position="136"/>
    </location>
</feature>
<keyword evidence="8" id="KW-1185">Reference proteome</keyword>
<dbReference type="PROSITE" id="PS50089">
    <property type="entry name" value="ZF_RING_2"/>
    <property type="match status" value="1"/>
</dbReference>
<dbReference type="EMBL" id="JAOQAZ010000002">
    <property type="protein sequence ID" value="KAJ4269474.1"/>
    <property type="molecule type" value="Genomic_DNA"/>
</dbReference>
<proteinExistence type="predicted"/>
<dbReference type="SUPFAM" id="SSF57850">
    <property type="entry name" value="RING/U-box"/>
    <property type="match status" value="1"/>
</dbReference>
<evidence type="ECO:0000313" key="8">
    <source>
        <dbReference type="Proteomes" id="UP001152049"/>
    </source>
</evidence>
<keyword evidence="1" id="KW-0479">Metal-binding</keyword>
<dbReference type="InterPro" id="IPR027370">
    <property type="entry name" value="Znf-RING_euk"/>
</dbReference>
<feature type="region of interest" description="Disordered" evidence="5">
    <location>
        <begin position="1"/>
        <end position="43"/>
    </location>
</feature>
<dbReference type="AlphaFoldDB" id="A0A9W8SBZ3"/>
<dbReference type="Gene3D" id="3.30.40.10">
    <property type="entry name" value="Zinc/RING finger domain, C3HC4 (zinc finger)"/>
    <property type="match status" value="1"/>
</dbReference>
<organism evidence="7 8">
    <name type="scientific">Fusarium torreyae</name>
    <dbReference type="NCBI Taxonomy" id="1237075"/>
    <lineage>
        <taxon>Eukaryota</taxon>
        <taxon>Fungi</taxon>
        <taxon>Dikarya</taxon>
        <taxon>Ascomycota</taxon>
        <taxon>Pezizomycotina</taxon>
        <taxon>Sordariomycetes</taxon>
        <taxon>Hypocreomycetidae</taxon>
        <taxon>Hypocreales</taxon>
        <taxon>Nectriaceae</taxon>
        <taxon>Fusarium</taxon>
    </lineage>
</organism>
<accession>A0A9W8SBZ3</accession>
<dbReference type="GO" id="GO:0008270">
    <property type="term" value="F:zinc ion binding"/>
    <property type="evidence" value="ECO:0007669"/>
    <property type="project" value="UniProtKB-KW"/>
</dbReference>
<evidence type="ECO:0000313" key="7">
    <source>
        <dbReference type="EMBL" id="KAJ4269474.1"/>
    </source>
</evidence>
<sequence length="196" mass="21763">MASPSSGMDYVHGQEEPNLDPGVQNNDNNPPADDANDQPANNHPVEDFAEEYYWPILRKHALGQADPNDRPVKGVCPICYDQLSIAGLPRPVGEGKECLIAPCGHVMCYECWPQKEYEANGIDRAGQPLWSQCERCGRSVIKERAPEYSCDAKDVDSVPRMIPETDIAYIPFCCECADHYVDGLLIAKVEIRLLVS</sequence>
<dbReference type="Proteomes" id="UP001152049">
    <property type="component" value="Unassembled WGS sequence"/>
</dbReference>
<dbReference type="OrthoDB" id="5100092at2759"/>
<dbReference type="InterPro" id="IPR013083">
    <property type="entry name" value="Znf_RING/FYVE/PHD"/>
</dbReference>
<feature type="compositionally biased region" description="Low complexity" evidence="5">
    <location>
        <begin position="24"/>
        <end position="42"/>
    </location>
</feature>
<gene>
    <name evidence="7" type="ORF">NW762_001134</name>
</gene>
<evidence type="ECO:0000256" key="3">
    <source>
        <dbReference type="ARBA" id="ARBA00022833"/>
    </source>
</evidence>